<dbReference type="PANTHER" id="PTHR21621:SF4">
    <property type="entry name" value="GLUTATHIONE SYNTHETASE"/>
    <property type="match status" value="1"/>
</dbReference>
<dbReference type="GO" id="GO:0004363">
    <property type="term" value="F:glutathione synthase activity"/>
    <property type="evidence" value="ECO:0007669"/>
    <property type="project" value="UniProtKB-EC"/>
</dbReference>
<dbReference type="InterPro" id="IPR004218">
    <property type="entry name" value="GSHS_ATP-bd"/>
</dbReference>
<name>A0ABU8XSP3_9PROT</name>
<comment type="cofactor">
    <cofactor evidence="2">
        <name>Mg(2+)</name>
        <dbReference type="ChEBI" id="CHEBI:18420"/>
    </cofactor>
</comment>
<protein>
    <recommendedName>
        <fullName evidence="10">Glutathione synthetase</fullName>
        <ecNumber evidence="10">6.3.2.3</ecNumber>
    </recommendedName>
    <alternativeName>
        <fullName evidence="10">GSH synthetase</fullName>
        <shortName evidence="10">GSH-S</shortName>
        <shortName evidence="10">GSHase</shortName>
    </alternativeName>
    <alternativeName>
        <fullName evidence="10">Glutathione synthase</fullName>
    </alternativeName>
</protein>
<organism evidence="12 13">
    <name type="scientific">Benzoatithermus flavus</name>
    <dbReference type="NCBI Taxonomy" id="3108223"/>
    <lineage>
        <taxon>Bacteria</taxon>
        <taxon>Pseudomonadati</taxon>
        <taxon>Pseudomonadota</taxon>
        <taxon>Alphaproteobacteria</taxon>
        <taxon>Geminicoccales</taxon>
        <taxon>Geminicoccaceae</taxon>
        <taxon>Benzoatithermus</taxon>
    </lineage>
</organism>
<dbReference type="SUPFAM" id="SSF56059">
    <property type="entry name" value="Glutathione synthetase ATP-binding domain-like"/>
    <property type="match status" value="1"/>
</dbReference>
<comment type="cofactor">
    <cofactor evidence="1">
        <name>Mn(2+)</name>
        <dbReference type="ChEBI" id="CHEBI:29035"/>
    </cofactor>
</comment>
<evidence type="ECO:0000256" key="9">
    <source>
        <dbReference type="ARBA" id="ARBA00023211"/>
    </source>
</evidence>
<comment type="pathway">
    <text evidence="10">Sulfur metabolism; glutathione biosynthesis; glutathione from L-cysteine and L-glutamate: step 2/2.</text>
</comment>
<dbReference type="InterPro" id="IPR013815">
    <property type="entry name" value="ATP_grasp_subdomain_1"/>
</dbReference>
<evidence type="ECO:0000256" key="3">
    <source>
        <dbReference type="ARBA" id="ARBA00022598"/>
    </source>
</evidence>
<keyword evidence="8" id="KW-0460">Magnesium</keyword>
<reference evidence="12 13" key="1">
    <citation type="submission" date="2024-01" db="EMBL/GenBank/DDBJ databases">
        <title>Multi-omics insights into the function and evolution of sodium benzoate biodegradation pathways in Benzoatithermus flavus gen. nov., sp. nov. from hot spring.</title>
        <authorList>
            <person name="Hu C.-J."/>
            <person name="Li W.-J."/>
        </authorList>
    </citation>
    <scope>NUCLEOTIDE SEQUENCE [LARGE SCALE GENOMIC DNA]</scope>
    <source>
        <strain evidence="12 13">SYSU G07066</strain>
    </source>
</reference>
<dbReference type="PANTHER" id="PTHR21621">
    <property type="entry name" value="RIBOSOMAL PROTEIN S6 MODIFICATION PROTEIN"/>
    <property type="match status" value="1"/>
</dbReference>
<dbReference type="PROSITE" id="PS50975">
    <property type="entry name" value="ATP_GRASP"/>
    <property type="match status" value="1"/>
</dbReference>
<evidence type="ECO:0000256" key="6">
    <source>
        <dbReference type="ARBA" id="ARBA00022741"/>
    </source>
</evidence>
<dbReference type="EC" id="6.3.2.3" evidence="10"/>
<dbReference type="RefSeq" id="WP_418160084.1">
    <property type="nucleotide sequence ID" value="NZ_JBBLZC010000013.1"/>
</dbReference>
<dbReference type="InterPro" id="IPR011761">
    <property type="entry name" value="ATP-grasp"/>
</dbReference>
<keyword evidence="3 10" id="KW-0436">Ligase</keyword>
<evidence type="ECO:0000256" key="4">
    <source>
        <dbReference type="ARBA" id="ARBA00022684"/>
    </source>
</evidence>
<keyword evidence="9" id="KW-0464">Manganese</keyword>
<dbReference type="InterPro" id="IPR004215">
    <property type="entry name" value="GSHS_N"/>
</dbReference>
<keyword evidence="5" id="KW-0479">Metal-binding</keyword>
<evidence type="ECO:0000256" key="8">
    <source>
        <dbReference type="ARBA" id="ARBA00022842"/>
    </source>
</evidence>
<dbReference type="NCBIfam" id="TIGR01380">
    <property type="entry name" value="glut_syn"/>
    <property type="match status" value="1"/>
</dbReference>
<keyword evidence="13" id="KW-1185">Reference proteome</keyword>
<proteinExistence type="inferred from homology"/>
<evidence type="ECO:0000256" key="2">
    <source>
        <dbReference type="ARBA" id="ARBA00001946"/>
    </source>
</evidence>
<accession>A0ABU8XSP3</accession>
<dbReference type="InterPro" id="IPR016185">
    <property type="entry name" value="PreATP-grasp_dom_sf"/>
</dbReference>
<dbReference type="Gene3D" id="3.30.470.20">
    <property type="entry name" value="ATP-grasp fold, B domain"/>
    <property type="match status" value="1"/>
</dbReference>
<evidence type="ECO:0000259" key="11">
    <source>
        <dbReference type="PROSITE" id="PS50975"/>
    </source>
</evidence>
<comment type="catalytic activity">
    <reaction evidence="10">
        <text>gamma-L-glutamyl-L-cysteine + glycine + ATP = glutathione + ADP + phosphate + H(+)</text>
        <dbReference type="Rhea" id="RHEA:13557"/>
        <dbReference type="ChEBI" id="CHEBI:15378"/>
        <dbReference type="ChEBI" id="CHEBI:30616"/>
        <dbReference type="ChEBI" id="CHEBI:43474"/>
        <dbReference type="ChEBI" id="CHEBI:57305"/>
        <dbReference type="ChEBI" id="CHEBI:57925"/>
        <dbReference type="ChEBI" id="CHEBI:58173"/>
        <dbReference type="ChEBI" id="CHEBI:456216"/>
        <dbReference type="EC" id="6.3.2.3"/>
    </reaction>
</comment>
<keyword evidence="4 10" id="KW-0317">Glutathione biosynthesis</keyword>
<dbReference type="Gene3D" id="3.40.50.20">
    <property type="match status" value="1"/>
</dbReference>
<gene>
    <name evidence="10 12" type="primary">gshB</name>
    <name evidence="12" type="ORF">U1T56_13815</name>
</gene>
<evidence type="ECO:0000313" key="12">
    <source>
        <dbReference type="EMBL" id="MEK0084235.1"/>
    </source>
</evidence>
<comment type="caution">
    <text evidence="12">The sequence shown here is derived from an EMBL/GenBank/DDBJ whole genome shotgun (WGS) entry which is preliminary data.</text>
</comment>
<evidence type="ECO:0000256" key="10">
    <source>
        <dbReference type="HAMAP-Rule" id="MF_00162"/>
    </source>
</evidence>
<comment type="similarity">
    <text evidence="10">Belongs to the prokaryotic GSH synthase family.</text>
</comment>
<dbReference type="Gene3D" id="3.30.1490.20">
    <property type="entry name" value="ATP-grasp fold, A domain"/>
    <property type="match status" value="1"/>
</dbReference>
<evidence type="ECO:0000256" key="7">
    <source>
        <dbReference type="ARBA" id="ARBA00022840"/>
    </source>
</evidence>
<dbReference type="Pfam" id="PF02955">
    <property type="entry name" value="GSH-S_ATP"/>
    <property type="match status" value="1"/>
</dbReference>
<keyword evidence="6 10" id="KW-0547">Nucleotide-binding</keyword>
<dbReference type="Pfam" id="PF02951">
    <property type="entry name" value="GSH-S_N"/>
    <property type="match status" value="1"/>
</dbReference>
<dbReference type="InterPro" id="IPR006284">
    <property type="entry name" value="Glut_synth_pro"/>
</dbReference>
<evidence type="ECO:0000256" key="1">
    <source>
        <dbReference type="ARBA" id="ARBA00001936"/>
    </source>
</evidence>
<keyword evidence="7 10" id="KW-0067">ATP-binding</keyword>
<evidence type="ECO:0000313" key="13">
    <source>
        <dbReference type="Proteomes" id="UP001375743"/>
    </source>
</evidence>
<sequence>MSLAVAIQMDPLETVNIDTDSTFALALEAQGRGHGLYHYLPKQLSYRNGRVVAKARPFEVRRERGNHVSFGAPEIIDLATLDVVLMRQDPPFNLAYISATHLLDRVHPETLVVNDPHHVRNAPEKLFVTHFAELMPPTLITYDLEEIKAFRREHGDIIIKPIYGNGGAGVFHLRPEDTNLGSLFELFQTYLNEPLMVQRYIPEIRQGDKRIILIDGKPAGAVNRVPAKEETRANLHVGGRAEKAQLTRRDHEICEMIGPTLEERGLIFVGIDVIGDYLTEINVTSPTGLQEIDRFDGVNLEGRIWDVIESKVNRKKQHALPT</sequence>
<dbReference type="Proteomes" id="UP001375743">
    <property type="component" value="Unassembled WGS sequence"/>
</dbReference>
<dbReference type="NCBIfam" id="NF003573">
    <property type="entry name" value="PRK05246.1"/>
    <property type="match status" value="1"/>
</dbReference>
<feature type="domain" description="ATP-grasp" evidence="11">
    <location>
        <begin position="125"/>
        <end position="309"/>
    </location>
</feature>
<dbReference type="HAMAP" id="MF_00162">
    <property type="entry name" value="GSH_S"/>
    <property type="match status" value="1"/>
</dbReference>
<dbReference type="EMBL" id="JBBLZC010000013">
    <property type="protein sequence ID" value="MEK0084235.1"/>
    <property type="molecule type" value="Genomic_DNA"/>
</dbReference>
<dbReference type="SUPFAM" id="SSF52440">
    <property type="entry name" value="PreATP-grasp domain"/>
    <property type="match status" value="1"/>
</dbReference>
<evidence type="ECO:0000256" key="5">
    <source>
        <dbReference type="ARBA" id="ARBA00022723"/>
    </source>
</evidence>